<dbReference type="EMBL" id="JBHRXX010000009">
    <property type="protein sequence ID" value="MFC3686152.1"/>
    <property type="molecule type" value="Genomic_DNA"/>
</dbReference>
<protein>
    <submittedName>
        <fullName evidence="2">NRDE family protein</fullName>
    </submittedName>
</protein>
<dbReference type="RefSeq" id="WP_382178509.1">
    <property type="nucleotide sequence ID" value="NZ_JBHRXX010000009.1"/>
</dbReference>
<evidence type="ECO:0000256" key="1">
    <source>
        <dbReference type="SAM" id="MobiDB-lite"/>
    </source>
</evidence>
<accession>A0ABV7WAU9</accession>
<dbReference type="PANTHER" id="PTHR17985:SF8">
    <property type="entry name" value="TRANSPORT AND GOLGI ORGANIZATION PROTEIN 2 HOMOLOG"/>
    <property type="match status" value="1"/>
</dbReference>
<dbReference type="Pfam" id="PF05742">
    <property type="entry name" value="TANGO2"/>
    <property type="match status" value="1"/>
</dbReference>
<evidence type="ECO:0000313" key="2">
    <source>
        <dbReference type="EMBL" id="MFC3686152.1"/>
    </source>
</evidence>
<feature type="region of interest" description="Disordered" evidence="1">
    <location>
        <begin position="290"/>
        <end position="309"/>
    </location>
</feature>
<comment type="caution">
    <text evidence="2">The sequence shown here is derived from an EMBL/GenBank/DDBJ whole genome shotgun (WGS) entry which is preliminary data.</text>
</comment>
<sequence>MSPHAPPLRGSPPNEAVRFTVGRPGGETLSDSGAMCLIAFAIEADPARPLLLAANRDEFFDRPTEPLHRWALPDGTGVVAGRDLRDGGTWLGVSEGGRVAMLTNVRSANPGPGRRSRGELTTRWLQSGSSWDALLSGVAATDYGGFNLVVGDLATGFWAWVSNRNPARPHAEQADGLHHRRLTAGVYGLSNAALDTPWPKTLRLKRSLDQALAAGLNDPAPLVAALADRDTRPESELPDTGVPAELERALSSPFVDMADRGYGTRSSLLLNVVRHGGDWSADFTEWTHKPPAAGPHRWTDAEPHRLQLS</sequence>
<gene>
    <name evidence="2" type="ORF">ACFOPI_21355</name>
</gene>
<dbReference type="PANTHER" id="PTHR17985">
    <property type="entry name" value="SER/THR-RICH PROTEIN T10 IN DGCR REGION"/>
    <property type="match status" value="1"/>
</dbReference>
<evidence type="ECO:0000313" key="3">
    <source>
        <dbReference type="Proteomes" id="UP001595729"/>
    </source>
</evidence>
<feature type="compositionally biased region" description="Basic and acidic residues" evidence="1">
    <location>
        <begin position="297"/>
        <end position="309"/>
    </location>
</feature>
<keyword evidence="3" id="KW-1185">Reference proteome</keyword>
<dbReference type="InterPro" id="IPR008551">
    <property type="entry name" value="TANGO2"/>
</dbReference>
<organism evidence="2 3">
    <name type="scientific">Hydrogenophaga luteola</name>
    <dbReference type="NCBI Taxonomy" id="1591122"/>
    <lineage>
        <taxon>Bacteria</taxon>
        <taxon>Pseudomonadati</taxon>
        <taxon>Pseudomonadota</taxon>
        <taxon>Betaproteobacteria</taxon>
        <taxon>Burkholderiales</taxon>
        <taxon>Comamonadaceae</taxon>
        <taxon>Hydrogenophaga</taxon>
    </lineage>
</organism>
<dbReference type="Proteomes" id="UP001595729">
    <property type="component" value="Unassembled WGS sequence"/>
</dbReference>
<reference evidence="3" key="1">
    <citation type="journal article" date="2019" name="Int. J. Syst. Evol. Microbiol.">
        <title>The Global Catalogue of Microorganisms (GCM) 10K type strain sequencing project: providing services to taxonomists for standard genome sequencing and annotation.</title>
        <authorList>
            <consortium name="The Broad Institute Genomics Platform"/>
            <consortium name="The Broad Institute Genome Sequencing Center for Infectious Disease"/>
            <person name="Wu L."/>
            <person name="Ma J."/>
        </authorList>
    </citation>
    <scope>NUCLEOTIDE SEQUENCE [LARGE SCALE GENOMIC DNA]</scope>
    <source>
        <strain evidence="3">KCTC 42501</strain>
    </source>
</reference>
<name>A0ABV7WAU9_9BURK</name>
<proteinExistence type="predicted"/>